<dbReference type="Proteomes" id="UP001642409">
    <property type="component" value="Unassembled WGS sequence"/>
</dbReference>
<evidence type="ECO:0000313" key="3">
    <source>
        <dbReference type="EMBL" id="CAI9967270.1"/>
    </source>
</evidence>
<evidence type="ECO:0000313" key="1">
    <source>
        <dbReference type="EMBL" id="CAI9913081.1"/>
    </source>
</evidence>
<proteinExistence type="predicted"/>
<comment type="caution">
    <text evidence="3">The sequence shown here is derived from an EMBL/GenBank/DDBJ whole genome shotgun (WGS) entry which is preliminary data.</text>
</comment>
<evidence type="ECO:0000313" key="6">
    <source>
        <dbReference type="EMBL" id="CAL6104996.1"/>
    </source>
</evidence>
<reference evidence="3" key="1">
    <citation type="submission" date="2023-06" db="EMBL/GenBank/DDBJ databases">
        <authorList>
            <person name="Kurt Z."/>
        </authorList>
    </citation>
    <scope>NUCLEOTIDE SEQUENCE</scope>
</reference>
<accession>A0AA86UQ56</accession>
<evidence type="ECO:0000313" key="4">
    <source>
        <dbReference type="EMBL" id="CAL6095286.1"/>
    </source>
</evidence>
<reference evidence="4 7" key="2">
    <citation type="submission" date="2024-07" db="EMBL/GenBank/DDBJ databases">
        <authorList>
            <person name="Akdeniz Z."/>
        </authorList>
    </citation>
    <scope>NUCLEOTIDE SEQUENCE [LARGE SCALE GENOMIC DNA]</scope>
</reference>
<dbReference type="EMBL" id="CAXDID020000590">
    <property type="protein sequence ID" value="CAL6104996.1"/>
    <property type="molecule type" value="Genomic_DNA"/>
</dbReference>
<evidence type="ECO:0000313" key="5">
    <source>
        <dbReference type="EMBL" id="CAL6103330.1"/>
    </source>
</evidence>
<name>A0AA86UQ56_9EUKA</name>
<dbReference type="EMBL" id="CATOUU010001018">
    <property type="protein sequence ID" value="CAI9967270.1"/>
    <property type="molecule type" value="Genomic_DNA"/>
</dbReference>
<dbReference type="EMBL" id="CAXDID020000565">
    <property type="protein sequence ID" value="CAL6103330.1"/>
    <property type="molecule type" value="Genomic_DNA"/>
</dbReference>
<sequence>MNSRARTLKIIKQPKQLMFNSQQKIIPIIRKQTIQFEASESTTDSPSLRQQTKYVSLSNCQIKQNEYDLFKNINMLSKVKEDEYEKGIRELDASTQITQLKLFLTSYIIDLKSYLDSCAAFEYLLDKIQDQIQLWEVELLFLVYYVSNYILKYFATSNADDKFQQIISSWRLFMNYSLTQEGQKYDFDRIRPQSTIQSRYLIFQKGKIEITTCNKRTAMTKINAVEDVQGRSTNSLNKLRQF</sequence>
<evidence type="ECO:0000313" key="2">
    <source>
        <dbReference type="EMBL" id="CAI9924627.1"/>
    </source>
</evidence>
<dbReference type="EMBL" id="CATOUU010000018">
    <property type="protein sequence ID" value="CAI9913081.1"/>
    <property type="molecule type" value="Genomic_DNA"/>
</dbReference>
<dbReference type="EMBL" id="CAXDID020000474">
    <property type="protein sequence ID" value="CAL6095286.1"/>
    <property type="molecule type" value="Genomic_DNA"/>
</dbReference>
<protein>
    <submittedName>
        <fullName evidence="4">Hypothetical_protein</fullName>
    </submittedName>
</protein>
<organism evidence="3">
    <name type="scientific">Hexamita inflata</name>
    <dbReference type="NCBI Taxonomy" id="28002"/>
    <lineage>
        <taxon>Eukaryota</taxon>
        <taxon>Metamonada</taxon>
        <taxon>Diplomonadida</taxon>
        <taxon>Hexamitidae</taxon>
        <taxon>Hexamitinae</taxon>
        <taxon>Hexamita</taxon>
    </lineage>
</organism>
<gene>
    <name evidence="2" type="ORF">HINF_LOCUS12272</name>
    <name evidence="3" type="ORF">HINF_LOCUS54915</name>
    <name evidence="4" type="ORF">HINF_LOCUS67877</name>
    <name evidence="5" type="ORF">HINF_LOCUS72093</name>
    <name evidence="1" type="ORF">HINF_LOCUS726</name>
    <name evidence="6" type="ORF">HINF_LOCUS73051</name>
</gene>
<evidence type="ECO:0000313" key="7">
    <source>
        <dbReference type="Proteomes" id="UP001642409"/>
    </source>
</evidence>
<dbReference type="EMBL" id="CATOUU010000317">
    <property type="protein sequence ID" value="CAI9924627.1"/>
    <property type="molecule type" value="Genomic_DNA"/>
</dbReference>
<dbReference type="AlphaFoldDB" id="A0AA86UQ56"/>
<keyword evidence="7" id="KW-1185">Reference proteome</keyword>